<evidence type="ECO:0000313" key="2">
    <source>
        <dbReference type="EMBL" id="KOS53370.1"/>
    </source>
</evidence>
<feature type="transmembrane region" description="Helical" evidence="1">
    <location>
        <begin position="68"/>
        <end position="86"/>
    </location>
</feature>
<dbReference type="Pfam" id="PF10935">
    <property type="entry name" value="DUF2637"/>
    <property type="match status" value="1"/>
</dbReference>
<dbReference type="EMBL" id="AZYO01000125">
    <property type="protein sequence ID" value="KOS53370.1"/>
    <property type="molecule type" value="Genomic_DNA"/>
</dbReference>
<reference evidence="3" key="2">
    <citation type="submission" date="2015-01" db="EMBL/GenBank/DDBJ databases">
        <title>Draft genome sequence of potential hydrocarbon metabolising strain of Rhodococcus rhodochrous.</title>
        <authorList>
            <person name="Aggarwal R.K."/>
            <person name="Dawar C."/>
        </authorList>
    </citation>
    <scope>NUCLEOTIDE SEQUENCE [LARGE SCALE GENOMIC DNA]</scope>
    <source>
        <strain evidence="3">KG-21</strain>
    </source>
</reference>
<keyword evidence="1" id="KW-1133">Transmembrane helix</keyword>
<evidence type="ECO:0000256" key="1">
    <source>
        <dbReference type="SAM" id="Phobius"/>
    </source>
</evidence>
<dbReference type="InterPro" id="IPR021235">
    <property type="entry name" value="DUF2637"/>
</dbReference>
<feature type="non-terminal residue" evidence="2">
    <location>
        <position position="134"/>
    </location>
</feature>
<keyword evidence="1" id="KW-0472">Membrane</keyword>
<name>A0A0N0S098_RHORH</name>
<sequence>MKRVHSTDAYLTITIAALAFLLSYTKLVDLALRAGYGDYAAHVWPLIVDGITIVATRGVLRLTGSRRYAWPLLAAGTGVSMTAAVGSQLLPPGPLPPVAAAAVSVVPPLCLLVAPHLAVQLARDAQSRPGRDVV</sequence>
<evidence type="ECO:0008006" key="4">
    <source>
        <dbReference type="Google" id="ProtNLM"/>
    </source>
</evidence>
<organism evidence="2 3">
    <name type="scientific">Rhodococcus rhodochrous KG-21</name>
    <dbReference type="NCBI Taxonomy" id="1441923"/>
    <lineage>
        <taxon>Bacteria</taxon>
        <taxon>Bacillati</taxon>
        <taxon>Actinomycetota</taxon>
        <taxon>Actinomycetes</taxon>
        <taxon>Mycobacteriales</taxon>
        <taxon>Nocardiaceae</taxon>
        <taxon>Rhodococcus</taxon>
    </lineage>
</organism>
<comment type="caution">
    <text evidence="2">The sequence shown here is derived from an EMBL/GenBank/DDBJ whole genome shotgun (WGS) entry which is preliminary data.</text>
</comment>
<evidence type="ECO:0000313" key="3">
    <source>
        <dbReference type="Proteomes" id="UP000037712"/>
    </source>
</evidence>
<accession>A0A0N0S098</accession>
<feature type="transmembrane region" description="Helical" evidence="1">
    <location>
        <begin position="9"/>
        <end position="27"/>
    </location>
</feature>
<reference evidence="2 3" key="1">
    <citation type="journal article" date="2015" name="Genome Announc.">
        <title>Draft Genome Sequence of Rhodococcus rhodochrous Strain KG-21, a Soil Isolate from Oil Fields of Krishna-Godavari Basin, India.</title>
        <authorList>
            <person name="Dawar C."/>
            <person name="Aggarwal R.K."/>
        </authorList>
    </citation>
    <scope>NUCLEOTIDE SEQUENCE [LARGE SCALE GENOMIC DNA]</scope>
    <source>
        <strain evidence="2 3">KG-21</strain>
    </source>
</reference>
<dbReference type="RefSeq" id="WP_152975467.1">
    <property type="nucleotide sequence ID" value="NZ_AZYO01000125.1"/>
</dbReference>
<protein>
    <recommendedName>
        <fullName evidence="4">DUF2637 domain-containing protein</fullName>
    </recommendedName>
</protein>
<feature type="transmembrane region" description="Helical" evidence="1">
    <location>
        <begin position="39"/>
        <end position="56"/>
    </location>
</feature>
<dbReference type="AlphaFoldDB" id="A0A0N0S098"/>
<proteinExistence type="predicted"/>
<feature type="transmembrane region" description="Helical" evidence="1">
    <location>
        <begin position="98"/>
        <end position="119"/>
    </location>
</feature>
<keyword evidence="1" id="KW-0812">Transmembrane</keyword>
<dbReference type="Proteomes" id="UP000037712">
    <property type="component" value="Unassembled WGS sequence"/>
</dbReference>
<gene>
    <name evidence="2" type="ORF">Z051_25960</name>
</gene>